<evidence type="ECO:0000259" key="4">
    <source>
        <dbReference type="PROSITE" id="PS51387"/>
    </source>
</evidence>
<dbReference type="InterPro" id="IPR002346">
    <property type="entry name" value="Mopterin_DH_FAD-bd"/>
</dbReference>
<sequence>MKPPPFDYVRPASTAEAVEVLAADEDARPLAGGQSLLPMMNFRLARPSTLVDIGRLPGLADLHRDDGVLVIGAATRQRTVETSPLVARSCPLLAAALRHVGHHQIRTRGTLGGSLAHADPAAELGAAAVALDAEVVATGPAGERTLPAAELVVAPYQTSLRQEEVLTATRWPVRGGQRHGFAEIARRAGDFALAGVAAVLELDGAEVARARLVGLGIGGTVRRLPEAEQALHHRPLTDESIDAAAEAAAESVDPPEDVHADTATRRAALRAAARRALEQTCHD</sequence>
<gene>
    <name evidence="5" type="ORF">EIL87_01745</name>
</gene>
<comment type="caution">
    <text evidence="5">The sequence shown here is derived from an EMBL/GenBank/DDBJ whole genome shotgun (WGS) entry which is preliminary data.</text>
</comment>
<dbReference type="Pfam" id="PF03450">
    <property type="entry name" value="CO_deh_flav_C"/>
    <property type="match status" value="1"/>
</dbReference>
<organism evidence="5 6">
    <name type="scientific">Saccharopolyspora rhizosphaerae</name>
    <dbReference type="NCBI Taxonomy" id="2492662"/>
    <lineage>
        <taxon>Bacteria</taxon>
        <taxon>Bacillati</taxon>
        <taxon>Actinomycetota</taxon>
        <taxon>Actinomycetes</taxon>
        <taxon>Pseudonocardiales</taxon>
        <taxon>Pseudonocardiaceae</taxon>
        <taxon>Saccharopolyspora</taxon>
    </lineage>
</organism>
<dbReference type="InterPro" id="IPR016167">
    <property type="entry name" value="FAD-bd_PCMH_sub1"/>
</dbReference>
<evidence type="ECO:0000313" key="5">
    <source>
        <dbReference type="EMBL" id="RRO20620.1"/>
    </source>
</evidence>
<evidence type="ECO:0000313" key="6">
    <source>
        <dbReference type="Proteomes" id="UP000274515"/>
    </source>
</evidence>
<protein>
    <submittedName>
        <fullName evidence="5">Xanthine dehydrogenase family protein subunit M</fullName>
    </submittedName>
</protein>
<dbReference type="InterPro" id="IPR005107">
    <property type="entry name" value="CO_DH_flav_C"/>
</dbReference>
<feature type="domain" description="FAD-binding PCMH-type" evidence="4">
    <location>
        <begin position="1"/>
        <end position="176"/>
    </location>
</feature>
<dbReference type="SUPFAM" id="SSF56176">
    <property type="entry name" value="FAD-binding/transporter-associated domain-like"/>
    <property type="match status" value="1"/>
</dbReference>
<dbReference type="SUPFAM" id="SSF55447">
    <property type="entry name" value="CO dehydrogenase flavoprotein C-terminal domain-like"/>
    <property type="match status" value="1"/>
</dbReference>
<evidence type="ECO:0000256" key="1">
    <source>
        <dbReference type="ARBA" id="ARBA00022630"/>
    </source>
</evidence>
<dbReference type="GO" id="GO:0071949">
    <property type="term" value="F:FAD binding"/>
    <property type="evidence" value="ECO:0007669"/>
    <property type="project" value="InterPro"/>
</dbReference>
<dbReference type="EMBL" id="RSAA01000001">
    <property type="protein sequence ID" value="RRO20620.1"/>
    <property type="molecule type" value="Genomic_DNA"/>
</dbReference>
<dbReference type="Gene3D" id="3.30.465.10">
    <property type="match status" value="1"/>
</dbReference>
<evidence type="ECO:0000256" key="3">
    <source>
        <dbReference type="ARBA" id="ARBA00023002"/>
    </source>
</evidence>
<dbReference type="PANTHER" id="PTHR42659:SF2">
    <property type="entry name" value="XANTHINE DEHYDROGENASE SUBUNIT C-RELATED"/>
    <property type="match status" value="1"/>
</dbReference>
<dbReference type="InterPro" id="IPR016166">
    <property type="entry name" value="FAD-bd_PCMH"/>
</dbReference>
<dbReference type="Proteomes" id="UP000274515">
    <property type="component" value="Unassembled WGS sequence"/>
</dbReference>
<dbReference type="AlphaFoldDB" id="A0A426K5D5"/>
<keyword evidence="1" id="KW-0285">Flavoprotein</keyword>
<evidence type="ECO:0000256" key="2">
    <source>
        <dbReference type="ARBA" id="ARBA00022827"/>
    </source>
</evidence>
<keyword evidence="3" id="KW-0560">Oxidoreductase</keyword>
<dbReference type="Pfam" id="PF00941">
    <property type="entry name" value="FAD_binding_5"/>
    <property type="match status" value="1"/>
</dbReference>
<dbReference type="InterPro" id="IPR051312">
    <property type="entry name" value="Diverse_Substr_Oxidored"/>
</dbReference>
<dbReference type="InterPro" id="IPR036683">
    <property type="entry name" value="CO_DH_flav_C_dom_sf"/>
</dbReference>
<dbReference type="PROSITE" id="PS51387">
    <property type="entry name" value="FAD_PCMH"/>
    <property type="match status" value="1"/>
</dbReference>
<dbReference type="Gene3D" id="3.30.43.10">
    <property type="entry name" value="Uridine Diphospho-n-acetylenolpyruvylglucosamine Reductase, domain 2"/>
    <property type="match status" value="1"/>
</dbReference>
<keyword evidence="6" id="KW-1185">Reference proteome</keyword>
<accession>A0A426K5D5</accession>
<keyword evidence="2" id="KW-0274">FAD</keyword>
<dbReference type="GO" id="GO:0016491">
    <property type="term" value="F:oxidoreductase activity"/>
    <property type="evidence" value="ECO:0007669"/>
    <property type="project" value="UniProtKB-KW"/>
</dbReference>
<dbReference type="OrthoDB" id="9793944at2"/>
<name>A0A426K5D5_9PSEU</name>
<dbReference type="SMART" id="SM01092">
    <property type="entry name" value="CO_deh_flav_C"/>
    <property type="match status" value="1"/>
</dbReference>
<dbReference type="Gene3D" id="3.30.390.50">
    <property type="entry name" value="CO dehydrogenase flavoprotein, C-terminal domain"/>
    <property type="match status" value="1"/>
</dbReference>
<dbReference type="RefSeq" id="WP_125088325.1">
    <property type="nucleotide sequence ID" value="NZ_RSAA01000001.1"/>
</dbReference>
<dbReference type="PANTHER" id="PTHR42659">
    <property type="entry name" value="XANTHINE DEHYDROGENASE SUBUNIT C-RELATED"/>
    <property type="match status" value="1"/>
</dbReference>
<proteinExistence type="predicted"/>
<dbReference type="InterPro" id="IPR036318">
    <property type="entry name" value="FAD-bd_PCMH-like_sf"/>
</dbReference>
<reference evidence="5 6" key="1">
    <citation type="submission" date="2018-11" db="EMBL/GenBank/DDBJ databases">
        <title>Saccharopolyspora rhizosphaerae sp. nov., an actinomycete isolated from rhizosphere soil in Thailand.</title>
        <authorList>
            <person name="Intra B."/>
            <person name="Euanorasetr J."/>
            <person name="Take A."/>
            <person name="Inahashi Y."/>
            <person name="Mori M."/>
            <person name="Panbangred W."/>
            <person name="Matsumoto A."/>
        </authorList>
    </citation>
    <scope>NUCLEOTIDE SEQUENCE [LARGE SCALE GENOMIC DNA]</scope>
    <source>
        <strain evidence="5 6">H219</strain>
    </source>
</reference>
<dbReference type="InterPro" id="IPR016169">
    <property type="entry name" value="FAD-bd_PCMH_sub2"/>
</dbReference>